<keyword evidence="2" id="KW-1185">Reference proteome</keyword>
<dbReference type="GeneID" id="54463235"/>
<accession>A0A6A6Y9N7</accession>
<sequence length="210" mass="22637">MNWTVKRSTVALPVPFILPAAPLCAHLHGELAVQPAPRSKSWQRSSYSAPAFPRVPLDVRGLPPRLAHGAAFKFSILLLFLSHASGFLAPSKPSYQLRARMSSRFAFEAGGEPPHEAAVRQPPALPRLHSGSARIGPPDDAHVDVDLYSASTQQQSPLATVDGSDDNITCFQRVADVANTLMASSRDSIRLPGPVLLCGSIVYGRHFEDV</sequence>
<gene>
    <name evidence="1 3" type="ORF">BDZ99DRAFT_480656</name>
</gene>
<proteinExistence type="predicted"/>
<dbReference type="RefSeq" id="XP_033572227.1">
    <property type="nucleotide sequence ID" value="XM_033722342.1"/>
</dbReference>
<protein>
    <submittedName>
        <fullName evidence="1 3">Uncharacterized protein</fullName>
    </submittedName>
</protein>
<name>A0A6A6Y9N7_9PEZI</name>
<reference evidence="3" key="2">
    <citation type="submission" date="2020-04" db="EMBL/GenBank/DDBJ databases">
        <authorList>
            <consortium name="NCBI Genome Project"/>
        </authorList>
    </citation>
    <scope>NUCLEOTIDE SEQUENCE</scope>
    <source>
        <strain evidence="3">CBS 304.34</strain>
    </source>
</reference>
<reference evidence="1 3" key="1">
    <citation type="journal article" date="2020" name="Stud. Mycol.">
        <title>101 Dothideomycetes genomes: a test case for predicting lifestyles and emergence of pathogens.</title>
        <authorList>
            <person name="Haridas S."/>
            <person name="Albert R."/>
            <person name="Binder M."/>
            <person name="Bloem J."/>
            <person name="Labutti K."/>
            <person name="Salamov A."/>
            <person name="Andreopoulos B."/>
            <person name="Baker S."/>
            <person name="Barry K."/>
            <person name="Bills G."/>
            <person name="Bluhm B."/>
            <person name="Cannon C."/>
            <person name="Castanera R."/>
            <person name="Culley D."/>
            <person name="Daum C."/>
            <person name="Ezra D."/>
            <person name="Gonzalez J."/>
            <person name="Henrissat B."/>
            <person name="Kuo A."/>
            <person name="Liang C."/>
            <person name="Lipzen A."/>
            <person name="Lutzoni F."/>
            <person name="Magnuson J."/>
            <person name="Mondo S."/>
            <person name="Nolan M."/>
            <person name="Ohm R."/>
            <person name="Pangilinan J."/>
            <person name="Park H.-J."/>
            <person name="Ramirez L."/>
            <person name="Alfaro M."/>
            <person name="Sun H."/>
            <person name="Tritt A."/>
            <person name="Yoshinaga Y."/>
            <person name="Zwiers L.-H."/>
            <person name="Turgeon B."/>
            <person name="Goodwin S."/>
            <person name="Spatafora J."/>
            <person name="Crous P."/>
            <person name="Grigoriev I."/>
        </authorList>
    </citation>
    <scope>NUCLEOTIDE SEQUENCE</scope>
    <source>
        <strain evidence="1 3">CBS 304.34</strain>
    </source>
</reference>
<organism evidence="1">
    <name type="scientific">Mytilinidion resinicola</name>
    <dbReference type="NCBI Taxonomy" id="574789"/>
    <lineage>
        <taxon>Eukaryota</taxon>
        <taxon>Fungi</taxon>
        <taxon>Dikarya</taxon>
        <taxon>Ascomycota</taxon>
        <taxon>Pezizomycotina</taxon>
        <taxon>Dothideomycetes</taxon>
        <taxon>Pleosporomycetidae</taxon>
        <taxon>Mytilinidiales</taxon>
        <taxon>Mytilinidiaceae</taxon>
        <taxon>Mytilinidion</taxon>
    </lineage>
</organism>
<dbReference type="EMBL" id="MU003710">
    <property type="protein sequence ID" value="KAF2805263.1"/>
    <property type="molecule type" value="Genomic_DNA"/>
</dbReference>
<evidence type="ECO:0000313" key="3">
    <source>
        <dbReference type="RefSeq" id="XP_033572227.1"/>
    </source>
</evidence>
<evidence type="ECO:0000313" key="2">
    <source>
        <dbReference type="Proteomes" id="UP000504636"/>
    </source>
</evidence>
<evidence type="ECO:0000313" key="1">
    <source>
        <dbReference type="EMBL" id="KAF2805263.1"/>
    </source>
</evidence>
<dbReference type="AlphaFoldDB" id="A0A6A6Y9N7"/>
<dbReference type="Proteomes" id="UP000504636">
    <property type="component" value="Unplaced"/>
</dbReference>
<reference evidence="3" key="3">
    <citation type="submission" date="2025-04" db="UniProtKB">
        <authorList>
            <consortium name="RefSeq"/>
        </authorList>
    </citation>
    <scope>IDENTIFICATION</scope>
    <source>
        <strain evidence="3">CBS 304.34</strain>
    </source>
</reference>